<reference evidence="2" key="1">
    <citation type="journal article" date="2014" name="Science">
        <title>Ancient hybridizations among the ancestral genomes of bread wheat.</title>
        <authorList>
            <consortium name="International Wheat Genome Sequencing Consortium,"/>
            <person name="Marcussen T."/>
            <person name="Sandve S.R."/>
            <person name="Heier L."/>
            <person name="Spannagl M."/>
            <person name="Pfeifer M."/>
            <person name="Jakobsen K.S."/>
            <person name="Wulff B.B."/>
            <person name="Steuernagel B."/>
            <person name="Mayer K.F."/>
            <person name="Olsen O.A."/>
        </authorList>
    </citation>
    <scope>NUCLEOTIDE SEQUENCE [LARGE SCALE GENOMIC DNA]</scope>
    <source>
        <strain evidence="2">cv. AL8/78</strain>
    </source>
</reference>
<protein>
    <recommendedName>
        <fullName evidence="3">Endonuclease/exonuclease/phosphatase domain-containing protein</fullName>
    </recommendedName>
</protein>
<dbReference type="InterPro" id="IPR036691">
    <property type="entry name" value="Endo/exonu/phosph_ase_sf"/>
</dbReference>
<dbReference type="Proteomes" id="UP000015105">
    <property type="component" value="Chromosome 7D"/>
</dbReference>
<reference evidence="1" key="5">
    <citation type="journal article" date="2021" name="G3 (Bethesda)">
        <title>Aegilops tauschii genome assembly Aet v5.0 features greater sequence contiguity and improved annotation.</title>
        <authorList>
            <person name="Wang L."/>
            <person name="Zhu T."/>
            <person name="Rodriguez J.C."/>
            <person name="Deal K.R."/>
            <person name="Dubcovsky J."/>
            <person name="McGuire P.E."/>
            <person name="Lux T."/>
            <person name="Spannagl M."/>
            <person name="Mayer K.F.X."/>
            <person name="Baldrich P."/>
            <person name="Meyers B.C."/>
            <person name="Huo N."/>
            <person name="Gu Y.Q."/>
            <person name="Zhou H."/>
            <person name="Devos K.M."/>
            <person name="Bennetzen J.L."/>
            <person name="Unver T."/>
            <person name="Budak H."/>
            <person name="Gulick P.J."/>
            <person name="Galiba G."/>
            <person name="Kalapos B."/>
            <person name="Nelson D.R."/>
            <person name="Li P."/>
            <person name="You F.M."/>
            <person name="Luo M.C."/>
            <person name="Dvorak J."/>
        </authorList>
    </citation>
    <scope>NUCLEOTIDE SEQUENCE [LARGE SCALE GENOMIC DNA]</scope>
    <source>
        <strain evidence="1">cv. AL8/78</strain>
    </source>
</reference>
<evidence type="ECO:0000313" key="2">
    <source>
        <dbReference type="Proteomes" id="UP000015105"/>
    </source>
</evidence>
<accession>A0A453QIW6</accession>
<dbReference type="STRING" id="200361.A0A453QIW6"/>
<sequence length="259" mass="30465">MGFSGYPYTYDNGRSGNANVQVRLDRAVADLAWRNIFSDAAVQHLVSPCSDHCPILVRCLHESDDRPRMCCRYEVMWERDPGLTEVVDKAWKEQGVIHGLADVNKALNLVMKKLQGWSRKKFGTVTRELEKSRSRLEELMNMNADRAEIRKEADHMNELLYREEMLWRQRSRIDWLKEGDRNTKFFQQKGVWRARRNKIKHLVDDEGVKHDDQAGMGRIAMEYFQQLFDVETDLNQEAVVHLFEKLITDDMNEKLCQPF</sequence>
<evidence type="ECO:0008006" key="3">
    <source>
        <dbReference type="Google" id="ProtNLM"/>
    </source>
</evidence>
<keyword evidence="2" id="KW-1185">Reference proteome</keyword>
<dbReference type="SUPFAM" id="SSF56219">
    <property type="entry name" value="DNase I-like"/>
    <property type="match status" value="1"/>
</dbReference>
<dbReference type="PANTHER" id="PTHR33710:SF83">
    <property type="entry name" value="ENDONUCLEASE_EXONUCLEASE_PHOSPHATASE DOMAIN-CONTAINING PROTEIN"/>
    <property type="match status" value="1"/>
</dbReference>
<reference evidence="2" key="2">
    <citation type="journal article" date="2017" name="Nat. Plants">
        <title>The Aegilops tauschii genome reveals multiple impacts of transposons.</title>
        <authorList>
            <person name="Zhao G."/>
            <person name="Zou C."/>
            <person name="Li K."/>
            <person name="Wang K."/>
            <person name="Li T."/>
            <person name="Gao L."/>
            <person name="Zhang X."/>
            <person name="Wang H."/>
            <person name="Yang Z."/>
            <person name="Liu X."/>
            <person name="Jiang W."/>
            <person name="Mao L."/>
            <person name="Kong X."/>
            <person name="Jiao Y."/>
            <person name="Jia J."/>
        </authorList>
    </citation>
    <scope>NUCLEOTIDE SEQUENCE [LARGE SCALE GENOMIC DNA]</scope>
    <source>
        <strain evidence="2">cv. AL8/78</strain>
    </source>
</reference>
<dbReference type="Gramene" id="AET7Gv20152200.1">
    <property type="protein sequence ID" value="AET7Gv20152200.1"/>
    <property type="gene ID" value="AET7Gv20152200"/>
</dbReference>
<reference evidence="1" key="3">
    <citation type="journal article" date="2017" name="Nature">
        <title>Genome sequence of the progenitor of the wheat D genome Aegilops tauschii.</title>
        <authorList>
            <person name="Luo M.C."/>
            <person name="Gu Y.Q."/>
            <person name="Puiu D."/>
            <person name="Wang H."/>
            <person name="Twardziok S.O."/>
            <person name="Deal K.R."/>
            <person name="Huo N."/>
            <person name="Zhu T."/>
            <person name="Wang L."/>
            <person name="Wang Y."/>
            <person name="McGuire P.E."/>
            <person name="Liu S."/>
            <person name="Long H."/>
            <person name="Ramasamy R.K."/>
            <person name="Rodriguez J.C."/>
            <person name="Van S.L."/>
            <person name="Yuan L."/>
            <person name="Wang Z."/>
            <person name="Xia Z."/>
            <person name="Xiao L."/>
            <person name="Anderson O.D."/>
            <person name="Ouyang S."/>
            <person name="Liang Y."/>
            <person name="Zimin A.V."/>
            <person name="Pertea G."/>
            <person name="Qi P."/>
            <person name="Bennetzen J.L."/>
            <person name="Dai X."/>
            <person name="Dawson M.W."/>
            <person name="Muller H.G."/>
            <person name="Kugler K."/>
            <person name="Rivarola-Duarte L."/>
            <person name="Spannagl M."/>
            <person name="Mayer K.F.X."/>
            <person name="Lu F.H."/>
            <person name="Bevan M.W."/>
            <person name="Leroy P."/>
            <person name="Li P."/>
            <person name="You F.M."/>
            <person name="Sun Q."/>
            <person name="Liu Z."/>
            <person name="Lyons E."/>
            <person name="Wicker T."/>
            <person name="Salzberg S.L."/>
            <person name="Devos K.M."/>
            <person name="Dvorak J."/>
        </authorList>
    </citation>
    <scope>NUCLEOTIDE SEQUENCE [LARGE SCALE GENOMIC DNA]</scope>
    <source>
        <strain evidence="1">cv. AL8/78</strain>
    </source>
</reference>
<dbReference type="EnsemblPlants" id="AET7Gv20152200.1">
    <property type="protein sequence ID" value="AET7Gv20152200.1"/>
    <property type="gene ID" value="AET7Gv20152200"/>
</dbReference>
<dbReference type="AlphaFoldDB" id="A0A453QIW6"/>
<reference evidence="1" key="4">
    <citation type="submission" date="2019-03" db="UniProtKB">
        <authorList>
            <consortium name="EnsemblPlants"/>
        </authorList>
    </citation>
    <scope>IDENTIFICATION</scope>
</reference>
<name>A0A453QIW6_AEGTS</name>
<proteinExistence type="predicted"/>
<organism evidence="1 2">
    <name type="scientific">Aegilops tauschii subsp. strangulata</name>
    <name type="common">Goatgrass</name>
    <dbReference type="NCBI Taxonomy" id="200361"/>
    <lineage>
        <taxon>Eukaryota</taxon>
        <taxon>Viridiplantae</taxon>
        <taxon>Streptophyta</taxon>
        <taxon>Embryophyta</taxon>
        <taxon>Tracheophyta</taxon>
        <taxon>Spermatophyta</taxon>
        <taxon>Magnoliopsida</taxon>
        <taxon>Liliopsida</taxon>
        <taxon>Poales</taxon>
        <taxon>Poaceae</taxon>
        <taxon>BOP clade</taxon>
        <taxon>Pooideae</taxon>
        <taxon>Triticodae</taxon>
        <taxon>Triticeae</taxon>
        <taxon>Triticinae</taxon>
        <taxon>Aegilops</taxon>
    </lineage>
</organism>
<dbReference type="PANTHER" id="PTHR33710">
    <property type="entry name" value="BNAC02G09200D PROTEIN"/>
    <property type="match status" value="1"/>
</dbReference>
<evidence type="ECO:0000313" key="1">
    <source>
        <dbReference type="EnsemblPlants" id="AET7Gv20152200.1"/>
    </source>
</evidence>